<organism evidence="3 4">
    <name type="scientific">Romanomermis culicivorax</name>
    <name type="common">Nematode worm</name>
    <dbReference type="NCBI Taxonomy" id="13658"/>
    <lineage>
        <taxon>Eukaryota</taxon>
        <taxon>Metazoa</taxon>
        <taxon>Ecdysozoa</taxon>
        <taxon>Nematoda</taxon>
        <taxon>Enoplea</taxon>
        <taxon>Dorylaimia</taxon>
        <taxon>Mermithida</taxon>
        <taxon>Mermithoidea</taxon>
        <taxon>Mermithidae</taxon>
        <taxon>Romanomermis</taxon>
    </lineage>
</organism>
<evidence type="ECO:0000313" key="4">
    <source>
        <dbReference type="WBParaSite" id="nRc.2.0.1.t17570-RA"/>
    </source>
</evidence>
<keyword evidence="2" id="KW-0472">Membrane</keyword>
<dbReference type="AlphaFoldDB" id="A0A915IVZ3"/>
<evidence type="ECO:0000256" key="1">
    <source>
        <dbReference type="SAM" id="MobiDB-lite"/>
    </source>
</evidence>
<proteinExistence type="predicted"/>
<sequence length="105" mass="11768">MDNITENGQNHTIEDWIMELIAVSSFGLLGGLGAIFNLLLICFQLTAFKETQQRKQTFKNQQTDISLDMGKARLQDGRDAGQHCATGGAGQHWATETWRIDQNEE</sequence>
<evidence type="ECO:0000256" key="2">
    <source>
        <dbReference type="SAM" id="Phobius"/>
    </source>
</evidence>
<feature type="transmembrane region" description="Helical" evidence="2">
    <location>
        <begin position="20"/>
        <end position="45"/>
    </location>
</feature>
<name>A0A915IVZ3_ROMCU</name>
<feature type="region of interest" description="Disordered" evidence="1">
    <location>
        <begin position="78"/>
        <end position="105"/>
    </location>
</feature>
<accession>A0A915IVZ3</accession>
<keyword evidence="2" id="KW-0812">Transmembrane</keyword>
<dbReference type="WBParaSite" id="nRc.2.0.1.t17570-RA">
    <property type="protein sequence ID" value="nRc.2.0.1.t17570-RA"/>
    <property type="gene ID" value="nRc.2.0.1.g17570"/>
</dbReference>
<keyword evidence="2" id="KW-1133">Transmembrane helix</keyword>
<keyword evidence="3" id="KW-1185">Reference proteome</keyword>
<evidence type="ECO:0000313" key="3">
    <source>
        <dbReference type="Proteomes" id="UP000887565"/>
    </source>
</evidence>
<reference evidence="4" key="1">
    <citation type="submission" date="2022-11" db="UniProtKB">
        <authorList>
            <consortium name="WormBaseParasite"/>
        </authorList>
    </citation>
    <scope>IDENTIFICATION</scope>
</reference>
<protein>
    <submittedName>
        <fullName evidence="4">Uncharacterized protein</fullName>
    </submittedName>
</protein>
<dbReference type="Proteomes" id="UP000887565">
    <property type="component" value="Unplaced"/>
</dbReference>